<dbReference type="InterPro" id="IPR000366">
    <property type="entry name" value="GPCR_STE2"/>
</dbReference>
<feature type="compositionally biased region" description="Polar residues" evidence="1">
    <location>
        <begin position="332"/>
        <end position="342"/>
    </location>
</feature>
<protein>
    <submittedName>
        <fullName evidence="3">Pheromone receptor 2</fullName>
    </submittedName>
</protein>
<dbReference type="GO" id="GO:0000750">
    <property type="term" value="P:pheromone-dependent signal transduction involved in conjugation with cellular fusion"/>
    <property type="evidence" value="ECO:0007669"/>
    <property type="project" value="TreeGrafter"/>
</dbReference>
<dbReference type="CDD" id="cd14939">
    <property type="entry name" value="7tmD_STE2"/>
    <property type="match status" value="1"/>
</dbReference>
<dbReference type="EMBL" id="JAULSW010000005">
    <property type="protein sequence ID" value="KAK3381827.1"/>
    <property type="molecule type" value="Genomic_DNA"/>
</dbReference>
<keyword evidence="4" id="KW-1185">Reference proteome</keyword>
<evidence type="ECO:0000256" key="2">
    <source>
        <dbReference type="SAM" id="Phobius"/>
    </source>
</evidence>
<dbReference type="Pfam" id="PF02116">
    <property type="entry name" value="STE2"/>
    <property type="match status" value="1"/>
</dbReference>
<feature type="transmembrane region" description="Helical" evidence="2">
    <location>
        <begin position="126"/>
        <end position="150"/>
    </location>
</feature>
<reference evidence="3" key="1">
    <citation type="journal article" date="2023" name="Mol. Phylogenet. Evol.">
        <title>Genome-scale phylogeny and comparative genomics of the fungal order Sordariales.</title>
        <authorList>
            <person name="Hensen N."/>
            <person name="Bonometti L."/>
            <person name="Westerberg I."/>
            <person name="Brannstrom I.O."/>
            <person name="Guillou S."/>
            <person name="Cros-Aarteil S."/>
            <person name="Calhoun S."/>
            <person name="Haridas S."/>
            <person name="Kuo A."/>
            <person name="Mondo S."/>
            <person name="Pangilinan J."/>
            <person name="Riley R."/>
            <person name="LaButti K."/>
            <person name="Andreopoulos B."/>
            <person name="Lipzen A."/>
            <person name="Chen C."/>
            <person name="Yan M."/>
            <person name="Daum C."/>
            <person name="Ng V."/>
            <person name="Clum A."/>
            <person name="Steindorff A."/>
            <person name="Ohm R.A."/>
            <person name="Martin F."/>
            <person name="Silar P."/>
            <person name="Natvig D.O."/>
            <person name="Lalanne C."/>
            <person name="Gautier V."/>
            <person name="Ament-Velasquez S.L."/>
            <person name="Kruys A."/>
            <person name="Hutchinson M.I."/>
            <person name="Powell A.J."/>
            <person name="Barry K."/>
            <person name="Miller A.N."/>
            <person name="Grigoriev I.V."/>
            <person name="Debuchy R."/>
            <person name="Gladieux P."/>
            <person name="Hiltunen Thoren M."/>
            <person name="Johannesson H."/>
        </authorList>
    </citation>
    <scope>NUCLEOTIDE SEQUENCE</scope>
    <source>
        <strain evidence="3">CBS 232.78</strain>
    </source>
</reference>
<reference evidence="3" key="2">
    <citation type="submission" date="2023-06" db="EMBL/GenBank/DDBJ databases">
        <authorList>
            <consortium name="Lawrence Berkeley National Laboratory"/>
            <person name="Haridas S."/>
            <person name="Hensen N."/>
            <person name="Bonometti L."/>
            <person name="Westerberg I."/>
            <person name="Brannstrom I.O."/>
            <person name="Guillou S."/>
            <person name="Cros-Aarteil S."/>
            <person name="Calhoun S."/>
            <person name="Kuo A."/>
            <person name="Mondo S."/>
            <person name="Pangilinan J."/>
            <person name="Riley R."/>
            <person name="LaButti K."/>
            <person name="Andreopoulos B."/>
            <person name="Lipzen A."/>
            <person name="Chen C."/>
            <person name="Yanf M."/>
            <person name="Daum C."/>
            <person name="Ng V."/>
            <person name="Clum A."/>
            <person name="Steindorff A."/>
            <person name="Ohm R."/>
            <person name="Martin F."/>
            <person name="Silar P."/>
            <person name="Natvig D."/>
            <person name="Lalanne C."/>
            <person name="Gautier V."/>
            <person name="Ament-velasquez S.L."/>
            <person name="Kruys A."/>
            <person name="Hutchinson M.I."/>
            <person name="Powell A.J."/>
            <person name="Barry K."/>
            <person name="Miller A.N."/>
            <person name="Grigoriev I.V."/>
            <person name="Debuchy R."/>
            <person name="Gladieux P."/>
            <person name="Thoren M.H."/>
            <person name="Johannesson H."/>
        </authorList>
    </citation>
    <scope>NUCLEOTIDE SEQUENCE</scope>
    <source>
        <strain evidence="3">CBS 232.78</strain>
    </source>
</reference>
<feature type="transmembrane region" description="Helical" evidence="2">
    <location>
        <begin position="162"/>
        <end position="187"/>
    </location>
</feature>
<name>A0AAE0NHV2_9PEZI</name>
<feature type="transmembrane region" description="Helical" evidence="2">
    <location>
        <begin position="52"/>
        <end position="69"/>
    </location>
</feature>
<dbReference type="PANTHER" id="PTHR28009">
    <property type="entry name" value="PHEROMONE ALPHA FACTOR RECEPTOR"/>
    <property type="match status" value="1"/>
</dbReference>
<evidence type="ECO:0000313" key="3">
    <source>
        <dbReference type="EMBL" id="KAK3381827.1"/>
    </source>
</evidence>
<sequence length="444" mass="48154">MASNTADASQAGFDPLTQPAFVFGPDGQTPINFTLADVDIVYRGATSAAANYGSQFGASFIMLAVMLAMTPKRRFKKAPTIISLLALIFNLIRMVMLCTNLSSSFVRFYTIVSFDLEYVDRTDVNVSVTATILSIPITILIELALMVQAWSMLQLWPSMQKWATTALSVVLVVVTIGFNFAVTIIQARAALLSELTDINLEWVRKTYLGLITASICWFCFLFNLRLVIHMWTNRAFLPSLQGLKAMDVLVVTNGILMLVPVLFAVLEFFDFGILFQSASLTQTSVIVLLPLGTLVAQRLANPSWFCTPSPSEPGGSGGTGGNGPTTPSSGTALSNSNTAMSRNSKRPLLATRGTTATNGSVHRKGGLTSTNNTISSSPTSEKGSYYHHADKIDMERARIDDGYYEGLDRGNRNRGCGGGDIRVDRTFERSSEERVPETAGAANF</sequence>
<keyword evidence="2" id="KW-0812">Transmembrane</keyword>
<dbReference type="Proteomes" id="UP001285441">
    <property type="component" value="Unassembled WGS sequence"/>
</dbReference>
<feature type="transmembrane region" description="Helical" evidence="2">
    <location>
        <begin position="272"/>
        <end position="295"/>
    </location>
</feature>
<evidence type="ECO:0000313" key="4">
    <source>
        <dbReference type="Proteomes" id="UP001285441"/>
    </source>
</evidence>
<accession>A0AAE0NHV2</accession>
<dbReference type="AlphaFoldDB" id="A0AAE0NHV2"/>
<dbReference type="GO" id="GO:0038038">
    <property type="term" value="C:G protein-coupled receptor homodimeric complex"/>
    <property type="evidence" value="ECO:0007669"/>
    <property type="project" value="TreeGrafter"/>
</dbReference>
<feature type="transmembrane region" description="Helical" evidence="2">
    <location>
        <begin position="207"/>
        <end position="228"/>
    </location>
</feature>
<dbReference type="PANTHER" id="PTHR28009:SF1">
    <property type="entry name" value="PHEROMONE ALPHA FACTOR RECEPTOR"/>
    <property type="match status" value="1"/>
</dbReference>
<feature type="transmembrane region" description="Helical" evidence="2">
    <location>
        <begin position="248"/>
        <end position="266"/>
    </location>
</feature>
<dbReference type="PRINTS" id="PR00250">
    <property type="entry name" value="GPCRSTE2"/>
</dbReference>
<organism evidence="3 4">
    <name type="scientific">Podospora didyma</name>
    <dbReference type="NCBI Taxonomy" id="330526"/>
    <lineage>
        <taxon>Eukaryota</taxon>
        <taxon>Fungi</taxon>
        <taxon>Dikarya</taxon>
        <taxon>Ascomycota</taxon>
        <taxon>Pezizomycotina</taxon>
        <taxon>Sordariomycetes</taxon>
        <taxon>Sordariomycetidae</taxon>
        <taxon>Sordariales</taxon>
        <taxon>Podosporaceae</taxon>
        <taxon>Podospora</taxon>
    </lineage>
</organism>
<feature type="region of interest" description="Disordered" evidence="1">
    <location>
        <begin position="307"/>
        <end position="384"/>
    </location>
</feature>
<feature type="compositionally biased region" description="Gly residues" evidence="1">
    <location>
        <begin position="314"/>
        <end position="323"/>
    </location>
</feature>
<evidence type="ECO:0000256" key="1">
    <source>
        <dbReference type="SAM" id="MobiDB-lite"/>
    </source>
</evidence>
<dbReference type="GO" id="GO:0004932">
    <property type="term" value="F:mating-type factor pheromone receptor activity"/>
    <property type="evidence" value="ECO:0007669"/>
    <property type="project" value="InterPro"/>
</dbReference>
<dbReference type="InterPro" id="IPR027458">
    <property type="entry name" value="STE2_TM1-TM2_sf"/>
</dbReference>
<keyword evidence="2" id="KW-0472">Membrane</keyword>
<keyword evidence="2" id="KW-1133">Transmembrane helix</keyword>
<feature type="compositionally biased region" description="Low complexity" evidence="1">
    <location>
        <begin position="368"/>
        <end position="380"/>
    </location>
</feature>
<dbReference type="Gene3D" id="1.10.287.920">
    <property type="entry name" value="Pheromone alpha factor receptor"/>
    <property type="match status" value="1"/>
</dbReference>
<gene>
    <name evidence="3" type="ORF">B0H63DRAFT_561438</name>
</gene>
<feature type="transmembrane region" description="Helical" evidence="2">
    <location>
        <begin position="81"/>
        <end position="106"/>
    </location>
</feature>
<comment type="caution">
    <text evidence="3">The sequence shown here is derived from an EMBL/GenBank/DDBJ whole genome shotgun (WGS) entry which is preliminary data.</text>
</comment>
<keyword evidence="3" id="KW-0675">Receptor</keyword>
<proteinExistence type="predicted"/>